<evidence type="ECO:0000313" key="3">
    <source>
        <dbReference type="EMBL" id="QTA81952.1"/>
    </source>
</evidence>
<organism evidence="3 4">
    <name type="scientific">Desulfonema limicola</name>
    <dbReference type="NCBI Taxonomy" id="45656"/>
    <lineage>
        <taxon>Bacteria</taxon>
        <taxon>Pseudomonadati</taxon>
        <taxon>Thermodesulfobacteriota</taxon>
        <taxon>Desulfobacteria</taxon>
        <taxon>Desulfobacterales</taxon>
        <taxon>Desulfococcaceae</taxon>
        <taxon>Desulfonema</taxon>
    </lineage>
</organism>
<evidence type="ECO:0000313" key="4">
    <source>
        <dbReference type="Proteomes" id="UP000663720"/>
    </source>
</evidence>
<keyword evidence="1" id="KW-0472">Membrane</keyword>
<keyword evidence="1" id="KW-0812">Transmembrane</keyword>
<reference evidence="3" key="1">
    <citation type="journal article" date="2021" name="Microb. Physiol.">
        <title>Proteogenomic Insights into the Physiology of Marine, Sulfate-Reducing, Filamentous Desulfonema limicola and Desulfonema magnum.</title>
        <authorList>
            <person name="Schnaars V."/>
            <person name="Wohlbrand L."/>
            <person name="Scheve S."/>
            <person name="Hinrichs C."/>
            <person name="Reinhardt R."/>
            <person name="Rabus R."/>
        </authorList>
    </citation>
    <scope>NUCLEOTIDE SEQUENCE</scope>
    <source>
        <strain evidence="3">5ac10</strain>
    </source>
</reference>
<gene>
    <name evidence="3" type="ORF">dnl_43100</name>
</gene>
<dbReference type="PANTHER" id="PTHR33371:SF4">
    <property type="entry name" value="INTERMEMBRANE PHOSPHOLIPID TRANSPORT SYSTEM BINDING PROTEIN MLAD"/>
    <property type="match status" value="1"/>
</dbReference>
<dbReference type="PANTHER" id="PTHR33371">
    <property type="entry name" value="INTERMEMBRANE PHOSPHOLIPID TRANSPORT SYSTEM BINDING PROTEIN MLAD-RELATED"/>
    <property type="match status" value="1"/>
</dbReference>
<dbReference type="RefSeq" id="WP_207687929.1">
    <property type="nucleotide sequence ID" value="NZ_CP061799.1"/>
</dbReference>
<evidence type="ECO:0000256" key="1">
    <source>
        <dbReference type="SAM" id="Phobius"/>
    </source>
</evidence>
<dbReference type="Pfam" id="PF02470">
    <property type="entry name" value="MlaD"/>
    <property type="match status" value="1"/>
</dbReference>
<dbReference type="KEGG" id="dli:dnl_43100"/>
<keyword evidence="4" id="KW-1185">Reference proteome</keyword>
<protein>
    <submittedName>
        <fullName evidence="3">MlaD protein domain-containing protein</fullName>
    </submittedName>
</protein>
<dbReference type="InterPro" id="IPR003399">
    <property type="entry name" value="Mce/MlaD"/>
</dbReference>
<evidence type="ECO:0000259" key="2">
    <source>
        <dbReference type="Pfam" id="PF02470"/>
    </source>
</evidence>
<proteinExistence type="predicted"/>
<feature type="transmembrane region" description="Helical" evidence="1">
    <location>
        <begin position="6"/>
        <end position="28"/>
    </location>
</feature>
<keyword evidence="1" id="KW-1133">Transmembrane helix</keyword>
<dbReference type="EMBL" id="CP061799">
    <property type="protein sequence ID" value="QTA81952.1"/>
    <property type="molecule type" value="Genomic_DNA"/>
</dbReference>
<dbReference type="InterPro" id="IPR052336">
    <property type="entry name" value="MlaD_Phospholipid_Transporter"/>
</dbReference>
<feature type="domain" description="Mce/MlaD" evidence="2">
    <location>
        <begin position="38"/>
        <end position="138"/>
    </location>
</feature>
<dbReference type="Proteomes" id="UP000663720">
    <property type="component" value="Chromosome"/>
</dbReference>
<name>A0A975BAV4_9BACT</name>
<dbReference type="AlphaFoldDB" id="A0A975BAV4"/>
<accession>A0A975BAV4</accession>
<sequence length="338" mass="37052">MSRKTNPATIGIFVIAAIILTGAGVLIFGSGKFLKDTKSYILYFDGNVAGLKIGAPVTFKGVNIGSVSKILLHFDSNDMSLRIPVIIEIENDQIEDINNKTRILADKNNLVLELVNKGLKAQLKVQSLVTGQLYIEFDFHPQKPIRLAGVETLAYDTRLPELPTIPSEIEELQRTLEKIPLETMIHKAIAALESIENIISSTQTKEALSALSNTMKNIEKLAVTANYKIDDLASGSQGVLNDAQAFLQSADTLVREIDKQIKPVASNINTTFKTASSSLKKADKTLMSIENIAGSNSQLQYELTNTLKELSAAARSIRIFAEYLERHPEALIQGKRGN</sequence>